<evidence type="ECO:0000256" key="1">
    <source>
        <dbReference type="SAM" id="Phobius"/>
    </source>
</evidence>
<organism evidence="2 3">
    <name type="scientific">Novipirellula rosea</name>
    <dbReference type="NCBI Taxonomy" id="1031540"/>
    <lineage>
        <taxon>Bacteria</taxon>
        <taxon>Pseudomonadati</taxon>
        <taxon>Planctomycetota</taxon>
        <taxon>Planctomycetia</taxon>
        <taxon>Pirellulales</taxon>
        <taxon>Pirellulaceae</taxon>
        <taxon>Novipirellula</taxon>
    </lineage>
</organism>
<feature type="transmembrane region" description="Helical" evidence="1">
    <location>
        <begin position="12"/>
        <end position="33"/>
    </location>
</feature>
<keyword evidence="1" id="KW-0812">Transmembrane</keyword>
<keyword evidence="1" id="KW-0472">Membrane</keyword>
<gene>
    <name evidence="2" type="ORF">GCM10023156_51050</name>
</gene>
<accession>A0ABP8NDE9</accession>
<protein>
    <recommendedName>
        <fullName evidence="4">LemA family protein</fullName>
    </recommendedName>
</protein>
<sequence>MFQIGTANGSPNSFLATLGVIAIVGGMMTHFWGTERADSARTRLDRSERKAAEAYKNWQTRHSLMSDAKMMRGTLNDGIRHRALASSLPTLSEELEATAQKTSRIFEMDVESIRLNMRLAEAINKGWPNREGDDDELSKMKEALEELKLNPPVEREEYMLKTELASQAISDVRTERLAFDRVISQAWWMKFGGILFGSTGLCLIVCFLPRWMKESAKSSGKAVES</sequence>
<evidence type="ECO:0008006" key="4">
    <source>
        <dbReference type="Google" id="ProtNLM"/>
    </source>
</evidence>
<evidence type="ECO:0000313" key="2">
    <source>
        <dbReference type="EMBL" id="GAA4464520.1"/>
    </source>
</evidence>
<keyword evidence="1" id="KW-1133">Transmembrane helix</keyword>
<keyword evidence="3" id="KW-1185">Reference proteome</keyword>
<feature type="transmembrane region" description="Helical" evidence="1">
    <location>
        <begin position="187"/>
        <end position="208"/>
    </location>
</feature>
<name>A0ABP8NDE9_9BACT</name>
<evidence type="ECO:0000313" key="3">
    <source>
        <dbReference type="Proteomes" id="UP001500840"/>
    </source>
</evidence>
<dbReference type="Proteomes" id="UP001500840">
    <property type="component" value="Unassembled WGS sequence"/>
</dbReference>
<comment type="caution">
    <text evidence="2">The sequence shown here is derived from an EMBL/GenBank/DDBJ whole genome shotgun (WGS) entry which is preliminary data.</text>
</comment>
<proteinExistence type="predicted"/>
<dbReference type="EMBL" id="BAABGA010000071">
    <property type="protein sequence ID" value="GAA4464520.1"/>
    <property type="molecule type" value="Genomic_DNA"/>
</dbReference>
<reference evidence="3" key="1">
    <citation type="journal article" date="2019" name="Int. J. Syst. Evol. Microbiol.">
        <title>The Global Catalogue of Microorganisms (GCM) 10K type strain sequencing project: providing services to taxonomists for standard genome sequencing and annotation.</title>
        <authorList>
            <consortium name="The Broad Institute Genomics Platform"/>
            <consortium name="The Broad Institute Genome Sequencing Center for Infectious Disease"/>
            <person name="Wu L."/>
            <person name="Ma J."/>
        </authorList>
    </citation>
    <scope>NUCLEOTIDE SEQUENCE [LARGE SCALE GENOMIC DNA]</scope>
    <source>
        <strain evidence="3">JCM 17759</strain>
    </source>
</reference>